<dbReference type="PANTHER" id="PTHR24422">
    <property type="entry name" value="CHEMOTAXIS PROTEIN METHYLTRANSFERASE"/>
    <property type="match status" value="1"/>
</dbReference>
<dbReference type="GO" id="GO:0032259">
    <property type="term" value="P:methylation"/>
    <property type="evidence" value="ECO:0007669"/>
    <property type="project" value="UniProtKB-KW"/>
</dbReference>
<evidence type="ECO:0000313" key="3">
    <source>
        <dbReference type="Proteomes" id="UP000534294"/>
    </source>
</evidence>
<dbReference type="PROSITE" id="PS50123">
    <property type="entry name" value="CHER"/>
    <property type="match status" value="1"/>
</dbReference>
<dbReference type="EMBL" id="JACHIF010000001">
    <property type="protein sequence ID" value="MBB5036839.1"/>
    <property type="molecule type" value="Genomic_DNA"/>
</dbReference>
<keyword evidence="3" id="KW-1185">Reference proteome</keyword>
<dbReference type="PANTHER" id="PTHR24422:SF10">
    <property type="entry name" value="CHEMOTAXIS PROTEIN METHYLTRANSFERASE 2"/>
    <property type="match status" value="1"/>
</dbReference>
<dbReference type="SUPFAM" id="SSF53335">
    <property type="entry name" value="S-adenosyl-L-methionine-dependent methyltransferases"/>
    <property type="match status" value="1"/>
</dbReference>
<reference evidence="2 3" key="1">
    <citation type="submission" date="2020-08" db="EMBL/GenBank/DDBJ databases">
        <title>Genomic Encyclopedia of Type Strains, Phase IV (KMG-IV): sequencing the most valuable type-strain genomes for metagenomic binning, comparative biology and taxonomic classification.</title>
        <authorList>
            <person name="Goeker M."/>
        </authorList>
    </citation>
    <scope>NUCLEOTIDE SEQUENCE [LARGE SCALE GENOMIC DNA]</scope>
    <source>
        <strain evidence="2 3">DSM 12251</strain>
    </source>
</reference>
<feature type="domain" description="CheR-type methyltransferase" evidence="1">
    <location>
        <begin position="28"/>
        <end position="271"/>
    </location>
</feature>
<evidence type="ECO:0000259" key="1">
    <source>
        <dbReference type="PROSITE" id="PS50123"/>
    </source>
</evidence>
<dbReference type="RefSeq" id="WP_184206044.1">
    <property type="nucleotide sequence ID" value="NZ_JACHIF010000001.1"/>
</dbReference>
<gene>
    <name evidence="2" type="ORF">HNQ64_001073</name>
</gene>
<name>A0A7W7YIM6_9BACT</name>
<dbReference type="Proteomes" id="UP000534294">
    <property type="component" value="Unassembled WGS sequence"/>
</dbReference>
<dbReference type="InterPro" id="IPR000780">
    <property type="entry name" value="CheR_MeTrfase"/>
</dbReference>
<dbReference type="InterPro" id="IPR050903">
    <property type="entry name" value="Bact_Chemotaxis_MeTrfase"/>
</dbReference>
<dbReference type="Pfam" id="PF01739">
    <property type="entry name" value="CheR"/>
    <property type="match status" value="1"/>
</dbReference>
<organism evidence="2 3">
    <name type="scientific">Prosthecobacter dejongeii</name>
    <dbReference type="NCBI Taxonomy" id="48465"/>
    <lineage>
        <taxon>Bacteria</taxon>
        <taxon>Pseudomonadati</taxon>
        <taxon>Verrucomicrobiota</taxon>
        <taxon>Verrucomicrobiia</taxon>
        <taxon>Verrucomicrobiales</taxon>
        <taxon>Verrucomicrobiaceae</taxon>
        <taxon>Prosthecobacter</taxon>
    </lineage>
</organism>
<keyword evidence="2" id="KW-0489">Methyltransferase</keyword>
<dbReference type="Gene3D" id="3.40.50.150">
    <property type="entry name" value="Vaccinia Virus protein VP39"/>
    <property type="match status" value="1"/>
</dbReference>
<proteinExistence type="predicted"/>
<dbReference type="SMART" id="SM00138">
    <property type="entry name" value="MeTrc"/>
    <property type="match status" value="1"/>
</dbReference>
<sequence>MSAYLFFEGTIALPKTGRVTQLRAAVPERIAGTQVESEEAKFFFGELFELTGLPRGAYRLSFLQRRLAACLRFLQVHEVGPAIAKLRQSPEARMEILNAVLLGVTDFYRDQDVFEQTRKVLSDAWRLAQGKIRVWSAACSDGQELYSMASLMAEMGFLPQAELCGTDFRADAIHRAQAGRYRHEEMERLPERVRAAHFRRDGMGAFIRQDLQDVIRWKQADLFAGAESGPWHLILWRNMAIYLEREAAYPVWQSLVAELRPGGYLMVGKADYPPPGLGLIRVAPCLYQKKGKHGK</sequence>
<comment type="caution">
    <text evidence="2">The sequence shown here is derived from an EMBL/GenBank/DDBJ whole genome shotgun (WGS) entry which is preliminary data.</text>
</comment>
<dbReference type="GO" id="GO:0008757">
    <property type="term" value="F:S-adenosylmethionine-dependent methyltransferase activity"/>
    <property type="evidence" value="ECO:0007669"/>
    <property type="project" value="InterPro"/>
</dbReference>
<protein>
    <submittedName>
        <fullName evidence="2">Chemotaxis methyl-accepting protein methylase</fullName>
    </submittedName>
</protein>
<evidence type="ECO:0000313" key="2">
    <source>
        <dbReference type="EMBL" id="MBB5036839.1"/>
    </source>
</evidence>
<accession>A0A7W7YIM6</accession>
<dbReference type="InterPro" id="IPR029063">
    <property type="entry name" value="SAM-dependent_MTases_sf"/>
</dbReference>
<dbReference type="AlphaFoldDB" id="A0A7W7YIM6"/>
<dbReference type="InterPro" id="IPR022642">
    <property type="entry name" value="CheR_C"/>
</dbReference>
<dbReference type="PRINTS" id="PR00996">
    <property type="entry name" value="CHERMTFRASE"/>
</dbReference>
<keyword evidence="2" id="KW-0808">Transferase</keyword>